<dbReference type="Pfam" id="PF20179">
    <property type="entry name" value="MSS51_C"/>
    <property type="match status" value="1"/>
</dbReference>
<protein>
    <submittedName>
        <fullName evidence="3">Putative nuclear encoded protein required for translation of COX1 mRNA</fullName>
    </submittedName>
</protein>
<dbReference type="InterPro" id="IPR046824">
    <property type="entry name" value="Mss51-like_C"/>
</dbReference>
<dbReference type="Pfam" id="PF13824">
    <property type="entry name" value="zf-Mss51"/>
    <property type="match status" value="1"/>
</dbReference>
<gene>
    <name evidence="3" type="ORF">BCR39DRAFT_552294</name>
</gene>
<keyword evidence="4" id="KW-1185">Reference proteome</keyword>
<evidence type="ECO:0000259" key="1">
    <source>
        <dbReference type="Pfam" id="PF13824"/>
    </source>
</evidence>
<sequence length="534" mass="60511">MRPLPTHHLARRASTSVARLYSLPGPSSLPYTTTLSSLSSSSSSSSRISTRSLFSLLKPKKQSTLFPKPSIPFLTQDTLFHPLSQSPFEDLREKAARVKDVSICPVSAEKYGERVRPAFDCPDCGWPTHKNRERWQEGKEEHEEYCGRLREWNEDEHDIRSGRRIRELEDLPKEQQYDTAVNFANWDAMFFTRSFASIDSLRAVRHVSRLLTYPLTVAAVLHQNGPFTRRSGRLTGEGRRSMAALHSVLHLPPGSNESRASFTPQPPIRIFVLGARAESTLPPQLWQQLQYLFPRMNFNIYNIGPEVGLPTLSKQDPRKTRGYEFSDKGGWGYPAYTLHMSPFVSITNILAAYEDIHDQLGPFDPYTDIFFSFSPGLGFPHQPGLDRNRKPQAETGEEKDFTRVIAEPLVQAQTTWKAALQKMLQTKCPIFFTAFSPLDLQRDVSALYGTNPPSFRSQKVPEFPAYVGLPTAPIDPIEGVTDEFELVLTPGKNPFGSEKWEIAEWDVRVAVKANWGVWGIRGKKYEVVHGEEED</sequence>
<reference evidence="3 4" key="1">
    <citation type="submission" date="2016-07" db="EMBL/GenBank/DDBJ databases">
        <title>Pervasive Adenine N6-methylation of Active Genes in Fungi.</title>
        <authorList>
            <consortium name="DOE Joint Genome Institute"/>
            <person name="Mondo S.J."/>
            <person name="Dannebaum R.O."/>
            <person name="Kuo R.C."/>
            <person name="Labutti K."/>
            <person name="Haridas S."/>
            <person name="Kuo A."/>
            <person name="Salamov A."/>
            <person name="Ahrendt S.R."/>
            <person name="Lipzen A."/>
            <person name="Sullivan W."/>
            <person name="Andreopoulos W.B."/>
            <person name="Clum A."/>
            <person name="Lindquist E."/>
            <person name="Daum C."/>
            <person name="Ramamoorthy G.K."/>
            <person name="Gryganskyi A."/>
            <person name="Culley D."/>
            <person name="Magnuson J.K."/>
            <person name="James T.Y."/>
            <person name="O'Malley M.A."/>
            <person name="Stajich J.E."/>
            <person name="Spatafora J.W."/>
            <person name="Visel A."/>
            <person name="Grigoriev I.V."/>
        </authorList>
    </citation>
    <scope>NUCLEOTIDE SEQUENCE [LARGE SCALE GENOMIC DNA]</scope>
    <source>
        <strain evidence="3 4">68-887.2</strain>
    </source>
</reference>
<evidence type="ECO:0000259" key="2">
    <source>
        <dbReference type="Pfam" id="PF20179"/>
    </source>
</evidence>
<proteinExistence type="predicted"/>
<evidence type="ECO:0000313" key="4">
    <source>
        <dbReference type="Proteomes" id="UP000193986"/>
    </source>
</evidence>
<dbReference type="STRING" id="71784.A0A1Y2AIL3"/>
<feature type="domain" description="Mitochondrial splicing suppressor 51 zinc-finger" evidence="1">
    <location>
        <begin position="104"/>
        <end position="159"/>
    </location>
</feature>
<accession>A0A1Y2AIL3</accession>
<organism evidence="3 4">
    <name type="scientific">Naematelia encephala</name>
    <dbReference type="NCBI Taxonomy" id="71784"/>
    <lineage>
        <taxon>Eukaryota</taxon>
        <taxon>Fungi</taxon>
        <taxon>Dikarya</taxon>
        <taxon>Basidiomycota</taxon>
        <taxon>Agaricomycotina</taxon>
        <taxon>Tremellomycetes</taxon>
        <taxon>Tremellales</taxon>
        <taxon>Naemateliaceae</taxon>
        <taxon>Naematelia</taxon>
    </lineage>
</organism>
<dbReference type="OrthoDB" id="5282002at2759"/>
<dbReference type="PANTHER" id="PTHR28069:SF1">
    <property type="entry name" value="PROTEIN MSS51, MITOCHONDRIAL"/>
    <property type="match status" value="1"/>
</dbReference>
<comment type="caution">
    <text evidence="3">The sequence shown here is derived from an EMBL/GenBank/DDBJ whole genome shotgun (WGS) entry which is preliminary data.</text>
</comment>
<dbReference type="EMBL" id="MCFC01000099">
    <property type="protein sequence ID" value="ORY22017.1"/>
    <property type="molecule type" value="Genomic_DNA"/>
</dbReference>
<dbReference type="PANTHER" id="PTHR28069">
    <property type="entry name" value="GH20023P"/>
    <property type="match status" value="1"/>
</dbReference>
<dbReference type="InterPro" id="IPR032717">
    <property type="entry name" value="Mss51_Znf"/>
</dbReference>
<feature type="domain" description="Mitochondrial splicing suppressor 51-like C-terminal" evidence="2">
    <location>
        <begin position="247"/>
        <end position="502"/>
    </location>
</feature>
<dbReference type="InParanoid" id="A0A1Y2AIL3"/>
<name>A0A1Y2AIL3_9TREE</name>
<evidence type="ECO:0000313" key="3">
    <source>
        <dbReference type="EMBL" id="ORY22017.1"/>
    </source>
</evidence>
<dbReference type="Proteomes" id="UP000193986">
    <property type="component" value="Unassembled WGS sequence"/>
</dbReference>
<dbReference type="FunCoup" id="A0A1Y2AIL3">
    <property type="interactions" value="59"/>
</dbReference>
<dbReference type="AlphaFoldDB" id="A0A1Y2AIL3"/>